<evidence type="ECO:0000256" key="6">
    <source>
        <dbReference type="ARBA" id="ARBA00023136"/>
    </source>
</evidence>
<comment type="similarity">
    <text evidence="8">Belongs to the FtsL family.</text>
</comment>
<comment type="subcellular location">
    <subcellularLocation>
        <location evidence="8">Cell inner membrane</location>
        <topology evidence="8">Single-pass type II membrane protein</topology>
    </subcellularLocation>
    <subcellularLocation>
        <location evidence="1">Cell membrane</location>
        <topology evidence="1">Single-pass type II membrane protein</topology>
    </subcellularLocation>
    <text evidence="8">Localizes to the division septum where it forms a ring structure.</text>
</comment>
<gene>
    <name evidence="8 10" type="primary">ftsL</name>
    <name evidence="11" type="ORF">LH440_03045</name>
    <name evidence="10" type="ORF">LHGZ1_3250</name>
</gene>
<dbReference type="InterPro" id="IPR011922">
    <property type="entry name" value="Cell_div_FtsL"/>
</dbReference>
<dbReference type="HAMAP" id="MF_00910">
    <property type="entry name" value="FtsL"/>
    <property type="match status" value="1"/>
</dbReference>
<name>A0A248LNN1_9NEIS</name>
<keyword evidence="3 8" id="KW-0132">Cell division</keyword>
<evidence type="ECO:0000256" key="1">
    <source>
        <dbReference type="ARBA" id="ARBA00004401"/>
    </source>
</evidence>
<evidence type="ECO:0000256" key="5">
    <source>
        <dbReference type="ARBA" id="ARBA00022989"/>
    </source>
</evidence>
<dbReference type="AlphaFoldDB" id="A0A248LNN1"/>
<accession>A0A248LNN1</accession>
<dbReference type="PANTHER" id="PTHR37479">
    <property type="entry name" value="CELL DIVISION PROTEIN FTSL"/>
    <property type="match status" value="1"/>
</dbReference>
<evidence type="ECO:0000256" key="3">
    <source>
        <dbReference type="ARBA" id="ARBA00022618"/>
    </source>
</evidence>
<dbReference type="OrthoDB" id="5298556at2"/>
<dbReference type="GeneID" id="75108270"/>
<evidence type="ECO:0000256" key="8">
    <source>
        <dbReference type="HAMAP-Rule" id="MF_00910"/>
    </source>
</evidence>
<dbReference type="EMBL" id="JAJAXM010000004">
    <property type="protein sequence ID" value="MCG9024893.1"/>
    <property type="molecule type" value="Genomic_DNA"/>
</dbReference>
<dbReference type="GO" id="GO:0032153">
    <property type="term" value="C:cell division site"/>
    <property type="evidence" value="ECO:0007669"/>
    <property type="project" value="UniProtKB-UniRule"/>
</dbReference>
<comment type="subunit">
    <text evidence="8">Part of a complex composed of FtsB, FtsL and FtsQ.</text>
</comment>
<comment type="function">
    <text evidence="8">Essential cell division protein. May link together the upstream cell division proteins, which are predominantly cytoplasmic, with the downstream cell division proteins, which are predominantly periplasmic.</text>
</comment>
<keyword evidence="8" id="KW-0997">Cell inner membrane</keyword>
<dbReference type="NCBIfam" id="TIGR02209">
    <property type="entry name" value="ftsL_broad"/>
    <property type="match status" value="1"/>
</dbReference>
<reference evidence="10" key="3">
    <citation type="submission" date="2017-06" db="EMBL/GenBank/DDBJ databases">
        <authorList>
            <person name="Kim H.J."/>
            <person name="Triplett B.A."/>
        </authorList>
    </citation>
    <scope>NUCLEOTIDE SEQUENCE</scope>
    <source>
        <strain evidence="10">HLGZ1</strain>
    </source>
</reference>
<evidence type="ECO:0000313" key="11">
    <source>
        <dbReference type="EMBL" id="MCG9024893.1"/>
    </source>
</evidence>
<evidence type="ECO:0000256" key="7">
    <source>
        <dbReference type="ARBA" id="ARBA00023306"/>
    </source>
</evidence>
<dbReference type="RefSeq" id="WP_012698504.1">
    <property type="nucleotide sequence ID" value="NZ_CP022115.1"/>
</dbReference>
<keyword evidence="4 8" id="KW-0812">Transmembrane</keyword>
<reference evidence="10" key="1">
    <citation type="journal article" date="2017" name="J. Antimicrob. Chemother.">
        <title>Emergence and genomic analysis of MDR Laribacter hongkongensis strain HLGZ1 from Guangzhou, China.</title>
        <authorList>
            <person name="Wu H.K."/>
            <person name="Chen J.H."/>
            <person name="Yang L."/>
            <person name="Li A.R."/>
            <person name="Su D.H."/>
            <person name="Lin Y.P."/>
            <person name="Chen D.Q."/>
        </authorList>
    </citation>
    <scope>NUCLEOTIDE SEQUENCE</scope>
    <source>
        <strain evidence="10">HLGZ1</strain>
    </source>
</reference>
<dbReference type="PANTHER" id="PTHR37479:SF1">
    <property type="entry name" value="CELL DIVISION PROTEIN FTSL"/>
    <property type="match status" value="1"/>
</dbReference>
<evidence type="ECO:0000256" key="2">
    <source>
        <dbReference type="ARBA" id="ARBA00022475"/>
    </source>
</evidence>
<dbReference type="Proteomes" id="UP000197424">
    <property type="component" value="Chromosome"/>
</dbReference>
<dbReference type="Proteomes" id="UP001200247">
    <property type="component" value="Unassembled WGS sequence"/>
</dbReference>
<dbReference type="OMA" id="SYSAHWN"/>
<keyword evidence="2 8" id="KW-1003">Cell membrane</keyword>
<reference evidence="11 13" key="4">
    <citation type="submission" date="2021-10" db="EMBL/GenBank/DDBJ databases">
        <title>Whole-genome sequencing analysis of Laribacter hongkongensis: virulence gene profiles, carbohydrate-active enzyme prediction, and antimicrobial resistance characterization.</title>
        <authorList>
            <person name="Yuan P."/>
            <person name="Zhan Y."/>
            <person name="Chen D."/>
        </authorList>
    </citation>
    <scope>NUCLEOTIDE SEQUENCE [LARGE SCALE GENOMIC DNA]</scope>
    <source>
        <strain evidence="11 13">W67</strain>
    </source>
</reference>
<evidence type="ECO:0000256" key="9">
    <source>
        <dbReference type="NCBIfam" id="TIGR02209"/>
    </source>
</evidence>
<keyword evidence="5 8" id="KW-1133">Transmembrane helix</keyword>
<evidence type="ECO:0000256" key="4">
    <source>
        <dbReference type="ARBA" id="ARBA00022692"/>
    </source>
</evidence>
<evidence type="ECO:0000313" key="13">
    <source>
        <dbReference type="Proteomes" id="UP001200247"/>
    </source>
</evidence>
<organism evidence="10 12">
    <name type="scientific">Laribacter hongkongensis</name>
    <dbReference type="NCBI Taxonomy" id="168471"/>
    <lineage>
        <taxon>Bacteria</taxon>
        <taxon>Pseudomonadati</taxon>
        <taxon>Pseudomonadota</taxon>
        <taxon>Betaproteobacteria</taxon>
        <taxon>Neisseriales</taxon>
        <taxon>Aquaspirillaceae</taxon>
        <taxon>Laribacter</taxon>
    </lineage>
</organism>
<evidence type="ECO:0000313" key="10">
    <source>
        <dbReference type="EMBL" id="ASJ26081.1"/>
    </source>
</evidence>
<dbReference type="Pfam" id="PF04999">
    <property type="entry name" value="FtsL"/>
    <property type="match status" value="1"/>
</dbReference>
<evidence type="ECO:0000313" key="12">
    <source>
        <dbReference type="Proteomes" id="UP000197424"/>
    </source>
</evidence>
<dbReference type="EMBL" id="CP022115">
    <property type="protein sequence ID" value="ASJ26081.1"/>
    <property type="molecule type" value="Genomic_DNA"/>
</dbReference>
<keyword evidence="7 8" id="KW-0131">Cell cycle</keyword>
<dbReference type="GO" id="GO:0043093">
    <property type="term" value="P:FtsZ-dependent cytokinesis"/>
    <property type="evidence" value="ECO:0007669"/>
    <property type="project" value="UniProtKB-UniRule"/>
</dbReference>
<reference evidence="12" key="2">
    <citation type="submission" date="2017-06" db="EMBL/GenBank/DDBJ databases">
        <title>Whole genome sequence of Laribacter hongkongensis LHGZ1.</title>
        <authorList>
            <person name="Chen D."/>
            <person name="Wu H."/>
            <person name="Chen J."/>
        </authorList>
    </citation>
    <scope>NUCLEOTIDE SEQUENCE [LARGE SCALE GENOMIC DNA]</scope>
    <source>
        <strain evidence="12">LHGZ1</strain>
    </source>
</reference>
<dbReference type="GO" id="GO:0005886">
    <property type="term" value="C:plasma membrane"/>
    <property type="evidence" value="ECO:0007669"/>
    <property type="project" value="UniProtKB-SubCell"/>
</dbReference>
<keyword evidence="6 8" id="KW-0472">Membrane</keyword>
<protein>
    <recommendedName>
        <fullName evidence="8 9">Cell division protein FtsL</fullName>
    </recommendedName>
</protein>
<proteinExistence type="inferred from homology"/>
<sequence>MKRLDFVLLAILVGLAMIVITTRHTNRQLYAELEREQKFAQNLDIEFGKLRLEQGTWAAHPRIEQQASARLSMRVPETQEIQVFTLRGGRP</sequence>